<feature type="domain" description="Transcription regulator PadR C-terminal" evidence="2">
    <location>
        <begin position="94"/>
        <end position="176"/>
    </location>
</feature>
<sequence>MSLRYALLGLLMKREATGYELAQQFKEKMIYFWRAHHTQIYRELAKLEKEGLIDGRVVRQTDHPDKKIYKIAEPGQNELFEWLNEKSAEPLNLKDSELLRVALFDFVDRERAITFLENSKAYHTRIYQVMKDYQAEHIIDDGSYKEKKLGEYLTSEFGVRYMKTWMDWCDWAIAVIKKGRA</sequence>
<evidence type="ECO:0000313" key="4">
    <source>
        <dbReference type="Proteomes" id="UP001596022"/>
    </source>
</evidence>
<dbReference type="InterPro" id="IPR036388">
    <property type="entry name" value="WH-like_DNA-bd_sf"/>
</dbReference>
<dbReference type="Proteomes" id="UP001596022">
    <property type="component" value="Unassembled WGS sequence"/>
</dbReference>
<dbReference type="InterPro" id="IPR018309">
    <property type="entry name" value="Tscrpt_reg_PadR_C"/>
</dbReference>
<dbReference type="Pfam" id="PF10400">
    <property type="entry name" value="Vir_act_alpha_C"/>
    <property type="match status" value="1"/>
</dbReference>
<protein>
    <submittedName>
        <fullName evidence="3">PadR family transcriptional regulator</fullName>
    </submittedName>
</protein>
<dbReference type="Gene3D" id="6.10.140.190">
    <property type="match status" value="1"/>
</dbReference>
<keyword evidence="4" id="KW-1185">Reference proteome</keyword>
<dbReference type="RefSeq" id="WP_376844901.1">
    <property type="nucleotide sequence ID" value="NZ_JBHSFW010000001.1"/>
</dbReference>
<proteinExistence type="predicted"/>
<dbReference type="Pfam" id="PF03551">
    <property type="entry name" value="PadR"/>
    <property type="match status" value="1"/>
</dbReference>
<evidence type="ECO:0000259" key="1">
    <source>
        <dbReference type="Pfam" id="PF03551"/>
    </source>
</evidence>
<accession>A0ABV9GL16</accession>
<dbReference type="InterPro" id="IPR036390">
    <property type="entry name" value="WH_DNA-bd_sf"/>
</dbReference>
<dbReference type="PANTHER" id="PTHR43252:SF4">
    <property type="entry name" value="TRANSCRIPTIONAL REGULATORY PROTEIN"/>
    <property type="match status" value="1"/>
</dbReference>
<dbReference type="Gene3D" id="1.10.10.10">
    <property type="entry name" value="Winged helix-like DNA-binding domain superfamily/Winged helix DNA-binding domain"/>
    <property type="match status" value="1"/>
</dbReference>
<name>A0ABV9GL16_9BACL</name>
<evidence type="ECO:0000313" key="3">
    <source>
        <dbReference type="EMBL" id="MFC4617884.1"/>
    </source>
</evidence>
<dbReference type="SUPFAM" id="SSF46785">
    <property type="entry name" value="Winged helix' DNA-binding domain"/>
    <property type="match status" value="1"/>
</dbReference>
<gene>
    <name evidence="3" type="ORF">ACFO4N_03970</name>
</gene>
<evidence type="ECO:0000259" key="2">
    <source>
        <dbReference type="Pfam" id="PF10400"/>
    </source>
</evidence>
<comment type="caution">
    <text evidence="3">The sequence shown here is derived from an EMBL/GenBank/DDBJ whole genome shotgun (WGS) entry which is preliminary data.</text>
</comment>
<dbReference type="PANTHER" id="PTHR43252">
    <property type="entry name" value="TRANSCRIPTIONAL REGULATOR YQJI"/>
    <property type="match status" value="1"/>
</dbReference>
<organism evidence="3 4">
    <name type="scientific">Camelliibacillus cellulosilyticus</name>
    <dbReference type="NCBI Taxonomy" id="2174486"/>
    <lineage>
        <taxon>Bacteria</taxon>
        <taxon>Bacillati</taxon>
        <taxon>Bacillota</taxon>
        <taxon>Bacilli</taxon>
        <taxon>Bacillales</taxon>
        <taxon>Sporolactobacillaceae</taxon>
        <taxon>Camelliibacillus</taxon>
    </lineage>
</organism>
<feature type="domain" description="Transcription regulator PadR N-terminal" evidence="1">
    <location>
        <begin position="7"/>
        <end position="79"/>
    </location>
</feature>
<reference evidence="4" key="1">
    <citation type="journal article" date="2019" name="Int. J. Syst. Evol. Microbiol.">
        <title>The Global Catalogue of Microorganisms (GCM) 10K type strain sequencing project: providing services to taxonomists for standard genome sequencing and annotation.</title>
        <authorList>
            <consortium name="The Broad Institute Genomics Platform"/>
            <consortium name="The Broad Institute Genome Sequencing Center for Infectious Disease"/>
            <person name="Wu L."/>
            <person name="Ma J."/>
        </authorList>
    </citation>
    <scope>NUCLEOTIDE SEQUENCE [LARGE SCALE GENOMIC DNA]</scope>
    <source>
        <strain evidence="4">CGMCC 1.16306</strain>
    </source>
</reference>
<dbReference type="InterPro" id="IPR005149">
    <property type="entry name" value="Tscrpt_reg_PadR_N"/>
</dbReference>
<dbReference type="EMBL" id="JBHSFW010000001">
    <property type="protein sequence ID" value="MFC4617884.1"/>
    <property type="molecule type" value="Genomic_DNA"/>
</dbReference>